<accession>A0A5C6V371</accession>
<dbReference type="Proteomes" id="UP001481677">
    <property type="component" value="Unassembled WGS sequence"/>
</dbReference>
<proteinExistence type="predicted"/>
<reference evidence="3" key="2">
    <citation type="submission" date="2019-08" db="EMBL/GenBank/DDBJ databases">
        <authorList>
            <person name="Im W.-T."/>
        </authorList>
    </citation>
    <scope>NUCLEOTIDE SEQUENCE</scope>
    <source>
        <strain evidence="3">NF 2-5-3</strain>
    </source>
</reference>
<name>A0A5C6V371_9BURK</name>
<dbReference type="Proteomes" id="UP000321776">
    <property type="component" value="Unassembled WGS sequence"/>
</dbReference>
<reference evidence="3 4" key="1">
    <citation type="journal article" date="2018" name="Int. J. Syst. Evol. Microbiol.">
        <title>Paraburkholderia azotifigens sp. nov., a nitrogen-fixing bacterium isolated from paddy soil.</title>
        <authorList>
            <person name="Choi G.M."/>
            <person name="Im W.T."/>
        </authorList>
    </citation>
    <scope>NUCLEOTIDE SEQUENCE [LARGE SCALE GENOMIC DNA]</scope>
    <source>
        <strain evidence="3 4">NF 2-5-3</strain>
    </source>
</reference>
<reference evidence="2 5" key="3">
    <citation type="submission" date="2024-01" db="EMBL/GenBank/DDBJ databases">
        <title>The diversity of rhizobia nodulating Mimosa spp. in eleven states of Brazil covering several biomes is determined by host plant, location, and edaphic factors.</title>
        <authorList>
            <person name="Rouws L."/>
            <person name="Barauna A."/>
            <person name="Beukes C."/>
            <person name="De Faria S.M."/>
            <person name="Gross E."/>
            <person name="Dos Reis Junior F.B."/>
            <person name="Simon M."/>
            <person name="Maluk M."/>
            <person name="Odee D.W."/>
            <person name="Kenicer G."/>
            <person name="Young J.P.W."/>
            <person name="Reis V.M."/>
            <person name="Zilli J."/>
            <person name="James E.K."/>
        </authorList>
    </citation>
    <scope>NUCLEOTIDE SEQUENCE [LARGE SCALE GENOMIC DNA]</scope>
    <source>
        <strain evidence="2 5">JPY530</strain>
    </source>
</reference>
<keyword evidence="5" id="KW-1185">Reference proteome</keyword>
<protein>
    <submittedName>
        <fullName evidence="3">Uncharacterized protein</fullName>
    </submittedName>
</protein>
<sequence length="84" mass="8781">MKLVSSSLFAAALLAAPLLSHAQAVSQARADSPMYTVFVDTPTGYTLVKLPDGWKFVGAVKQEDARLVQSGAVSKASSSTKHSS</sequence>
<dbReference type="EMBL" id="VOQS01000005">
    <property type="protein sequence ID" value="TXC79832.1"/>
    <property type="molecule type" value="Genomic_DNA"/>
</dbReference>
<keyword evidence="1" id="KW-0732">Signal</keyword>
<organism evidence="3 4">
    <name type="scientific">Paraburkholderia azotifigens</name>
    <dbReference type="NCBI Taxonomy" id="2057004"/>
    <lineage>
        <taxon>Bacteria</taxon>
        <taxon>Pseudomonadati</taxon>
        <taxon>Pseudomonadota</taxon>
        <taxon>Betaproteobacteria</taxon>
        <taxon>Burkholderiales</taxon>
        <taxon>Burkholderiaceae</taxon>
        <taxon>Paraburkholderia</taxon>
    </lineage>
</organism>
<feature type="signal peptide" evidence="1">
    <location>
        <begin position="1"/>
        <end position="22"/>
    </location>
</feature>
<comment type="caution">
    <text evidence="3">The sequence shown here is derived from an EMBL/GenBank/DDBJ whole genome shotgun (WGS) entry which is preliminary data.</text>
</comment>
<evidence type="ECO:0000313" key="3">
    <source>
        <dbReference type="EMBL" id="TXC79832.1"/>
    </source>
</evidence>
<evidence type="ECO:0000256" key="1">
    <source>
        <dbReference type="SAM" id="SignalP"/>
    </source>
</evidence>
<evidence type="ECO:0000313" key="5">
    <source>
        <dbReference type="Proteomes" id="UP001481677"/>
    </source>
</evidence>
<dbReference type="EMBL" id="JAZHGA010000007">
    <property type="protein sequence ID" value="MEM5340385.1"/>
    <property type="molecule type" value="Genomic_DNA"/>
</dbReference>
<gene>
    <name evidence="3" type="ORF">FRZ40_36535</name>
    <name evidence="2" type="ORF">V4C56_12185</name>
</gene>
<feature type="chain" id="PRO_5023141032" evidence="1">
    <location>
        <begin position="23"/>
        <end position="84"/>
    </location>
</feature>
<dbReference type="RefSeq" id="WP_147237429.1">
    <property type="nucleotide sequence ID" value="NZ_JAZHFZ010000006.1"/>
</dbReference>
<evidence type="ECO:0000313" key="2">
    <source>
        <dbReference type="EMBL" id="MEM5340385.1"/>
    </source>
</evidence>
<evidence type="ECO:0000313" key="4">
    <source>
        <dbReference type="Proteomes" id="UP000321776"/>
    </source>
</evidence>
<dbReference type="AlphaFoldDB" id="A0A5C6V371"/>